<keyword evidence="3 7" id="KW-0808">Transferase</keyword>
<dbReference type="GO" id="GO:0005886">
    <property type="term" value="C:plasma membrane"/>
    <property type="evidence" value="ECO:0007669"/>
    <property type="project" value="UniProtKB-SubCell"/>
</dbReference>
<dbReference type="Pfam" id="PF01790">
    <property type="entry name" value="LGT"/>
    <property type="match status" value="1"/>
</dbReference>
<feature type="binding site" evidence="7">
    <location>
        <position position="130"/>
    </location>
    <ligand>
        <name>a 1,2-diacyl-sn-glycero-3-phospho-(1'-sn-glycerol)</name>
        <dbReference type="ChEBI" id="CHEBI:64716"/>
    </ligand>
</feature>
<dbReference type="Proteomes" id="UP001198893">
    <property type="component" value="Unassembled WGS sequence"/>
</dbReference>
<evidence type="ECO:0000256" key="7">
    <source>
        <dbReference type="HAMAP-Rule" id="MF_01147"/>
    </source>
</evidence>
<dbReference type="PANTHER" id="PTHR30589">
    <property type="entry name" value="PROLIPOPROTEIN DIACYLGLYCERYL TRANSFERASE"/>
    <property type="match status" value="1"/>
</dbReference>
<dbReference type="EMBL" id="JAJEQW010000004">
    <property type="protein sequence ID" value="MCC2241731.1"/>
    <property type="molecule type" value="Genomic_DNA"/>
</dbReference>
<evidence type="ECO:0000256" key="6">
    <source>
        <dbReference type="ARBA" id="ARBA00023136"/>
    </source>
</evidence>
<feature type="transmembrane region" description="Helical" evidence="7">
    <location>
        <begin position="44"/>
        <end position="67"/>
    </location>
</feature>
<evidence type="ECO:0000313" key="8">
    <source>
        <dbReference type="EMBL" id="MCC2241731.1"/>
    </source>
</evidence>
<organism evidence="8 9">
    <name type="scientific">Roseburia amylophila</name>
    <dbReference type="NCBI Taxonomy" id="2981794"/>
    <lineage>
        <taxon>Bacteria</taxon>
        <taxon>Bacillati</taxon>
        <taxon>Bacillota</taxon>
        <taxon>Clostridia</taxon>
        <taxon>Lachnospirales</taxon>
        <taxon>Lachnospiraceae</taxon>
        <taxon>Roseburia</taxon>
    </lineage>
</organism>
<dbReference type="GO" id="GO:0008961">
    <property type="term" value="F:phosphatidylglycerol-prolipoprotein diacylglyceryl transferase activity"/>
    <property type="evidence" value="ECO:0007669"/>
    <property type="project" value="UniProtKB-UniRule"/>
</dbReference>
<accession>A0AAW4WAC2</accession>
<comment type="caution">
    <text evidence="8">The sequence shown here is derived from an EMBL/GenBank/DDBJ whole genome shotgun (WGS) entry which is preliminary data.</text>
</comment>
<dbReference type="RefSeq" id="WP_227709850.1">
    <property type="nucleotide sequence ID" value="NZ_JAJEQW010000004.1"/>
</dbReference>
<reference evidence="8" key="1">
    <citation type="submission" date="2021-10" db="EMBL/GenBank/DDBJ databases">
        <title>Anaerobic single-cell dispensing facilitates the cultivation of human gut bacteria.</title>
        <authorList>
            <person name="Afrizal A."/>
        </authorList>
    </citation>
    <scope>NUCLEOTIDE SEQUENCE</scope>
    <source>
        <strain evidence="8">CLA-AA-H204</strain>
    </source>
</reference>
<comment type="similarity">
    <text evidence="1 7">Belongs to the Lgt family.</text>
</comment>
<evidence type="ECO:0000256" key="2">
    <source>
        <dbReference type="ARBA" id="ARBA00022475"/>
    </source>
</evidence>
<dbReference type="PANTHER" id="PTHR30589:SF0">
    <property type="entry name" value="PHOSPHATIDYLGLYCEROL--PROLIPOPROTEIN DIACYLGLYCERYL TRANSFERASE"/>
    <property type="match status" value="1"/>
</dbReference>
<protein>
    <recommendedName>
        <fullName evidence="7">Phosphatidylglycerol--prolipoprotein diacylglyceryl transferase</fullName>
        <ecNumber evidence="7">2.5.1.145</ecNumber>
    </recommendedName>
</protein>
<feature type="transmembrane region" description="Helical" evidence="7">
    <location>
        <begin position="198"/>
        <end position="215"/>
    </location>
</feature>
<dbReference type="HAMAP" id="MF_01147">
    <property type="entry name" value="Lgt"/>
    <property type="match status" value="1"/>
</dbReference>
<feature type="transmembrane region" description="Helical" evidence="7">
    <location>
        <begin position="118"/>
        <end position="143"/>
    </location>
</feature>
<dbReference type="AlphaFoldDB" id="A0AAW4WAC2"/>
<dbReference type="InterPro" id="IPR001640">
    <property type="entry name" value="Lgt"/>
</dbReference>
<comment type="pathway">
    <text evidence="7">Protein modification; lipoprotein biosynthesis (diacylglyceryl transfer).</text>
</comment>
<gene>
    <name evidence="7" type="primary">lgt</name>
    <name evidence="8" type="ORF">LKD47_05345</name>
</gene>
<dbReference type="NCBIfam" id="NF000778">
    <property type="entry name" value="PRK00052.3-4"/>
    <property type="match status" value="1"/>
</dbReference>
<evidence type="ECO:0000313" key="9">
    <source>
        <dbReference type="Proteomes" id="UP001198893"/>
    </source>
</evidence>
<keyword evidence="4 7" id="KW-0812">Transmembrane</keyword>
<comment type="catalytic activity">
    <reaction evidence="7">
        <text>L-cysteinyl-[prolipoprotein] + a 1,2-diacyl-sn-glycero-3-phospho-(1'-sn-glycerol) = an S-1,2-diacyl-sn-glyceryl-L-cysteinyl-[prolipoprotein] + sn-glycerol 1-phosphate + H(+)</text>
        <dbReference type="Rhea" id="RHEA:56712"/>
        <dbReference type="Rhea" id="RHEA-COMP:14679"/>
        <dbReference type="Rhea" id="RHEA-COMP:14680"/>
        <dbReference type="ChEBI" id="CHEBI:15378"/>
        <dbReference type="ChEBI" id="CHEBI:29950"/>
        <dbReference type="ChEBI" id="CHEBI:57685"/>
        <dbReference type="ChEBI" id="CHEBI:64716"/>
        <dbReference type="ChEBI" id="CHEBI:140658"/>
        <dbReference type="EC" id="2.5.1.145"/>
    </reaction>
</comment>
<feature type="transmembrane region" description="Helical" evidence="7">
    <location>
        <begin position="87"/>
        <end position="106"/>
    </location>
</feature>
<proteinExistence type="inferred from homology"/>
<evidence type="ECO:0000256" key="5">
    <source>
        <dbReference type="ARBA" id="ARBA00022989"/>
    </source>
</evidence>
<dbReference type="GO" id="GO:0042158">
    <property type="term" value="P:lipoprotein biosynthetic process"/>
    <property type="evidence" value="ECO:0007669"/>
    <property type="project" value="UniProtKB-UniRule"/>
</dbReference>
<feature type="transmembrane region" description="Helical" evidence="7">
    <location>
        <begin position="12"/>
        <end position="32"/>
    </location>
</feature>
<keyword evidence="8" id="KW-0328">Glycosyltransferase</keyword>
<comment type="subcellular location">
    <subcellularLocation>
        <location evidence="7">Cell membrane</location>
        <topology evidence="7">Multi-pass membrane protein</topology>
    </subcellularLocation>
</comment>
<keyword evidence="5 7" id="KW-1133">Transmembrane helix</keyword>
<evidence type="ECO:0000256" key="3">
    <source>
        <dbReference type="ARBA" id="ARBA00022679"/>
    </source>
</evidence>
<keyword evidence="6 7" id="KW-0472">Membrane</keyword>
<feature type="transmembrane region" description="Helical" evidence="7">
    <location>
        <begin position="163"/>
        <end position="186"/>
    </location>
</feature>
<sequence>MFNEITIGPLTLHMYGLMIGLGFLAAYAMCYYRGKKMKMEKSGDILYGIFWCAIIGGLVGTRLLYYIVEIPEIIKDPSILWDFKNGYVVYGGIIGGILVSWLYCRIKKVSFIEYFDLVMPAVALAQGFGRIGCFFAGCCYGKATDSWFGITFTHSDYAPNGVKLIPTQLISSAGDFMICLMLLAYAKRKPKKGRVASLYLMFYGIGRFGVEFLRSDYRGSVGFLSTSQFISIGIVAAGIILYQMLPRIYEGAKKAE</sequence>
<keyword evidence="2 7" id="KW-1003">Cell membrane</keyword>
<dbReference type="EC" id="2.5.1.145" evidence="7"/>
<evidence type="ECO:0000256" key="1">
    <source>
        <dbReference type="ARBA" id="ARBA00007150"/>
    </source>
</evidence>
<evidence type="ECO:0000256" key="4">
    <source>
        <dbReference type="ARBA" id="ARBA00022692"/>
    </source>
</evidence>
<name>A0AAW4WAC2_9FIRM</name>
<comment type="function">
    <text evidence="7">Catalyzes the transfer of the diacylglyceryl group from phosphatidylglycerol to the sulfhydryl group of the N-terminal cysteine of a prolipoprotein, the first step in the formation of mature lipoproteins.</text>
</comment>
<dbReference type="NCBIfam" id="TIGR00544">
    <property type="entry name" value="lgt"/>
    <property type="match status" value="1"/>
</dbReference>
<feature type="transmembrane region" description="Helical" evidence="7">
    <location>
        <begin position="221"/>
        <end position="245"/>
    </location>
</feature>